<keyword evidence="5" id="KW-1185">Reference proteome</keyword>
<organism evidence="4 5">
    <name type="scientific">Intoshia linei</name>
    <dbReference type="NCBI Taxonomy" id="1819745"/>
    <lineage>
        <taxon>Eukaryota</taxon>
        <taxon>Metazoa</taxon>
        <taxon>Spiralia</taxon>
        <taxon>Lophotrochozoa</taxon>
        <taxon>Mesozoa</taxon>
        <taxon>Orthonectida</taxon>
        <taxon>Rhopaluridae</taxon>
        <taxon>Intoshia</taxon>
    </lineage>
</organism>
<dbReference type="SMART" id="SM00339">
    <property type="entry name" value="FH"/>
    <property type="match status" value="1"/>
</dbReference>
<dbReference type="PROSITE" id="PS50039">
    <property type="entry name" value="FORK_HEAD_3"/>
    <property type="match status" value="1"/>
</dbReference>
<sequence length="436" mass="51145">MKNGNNYFLGDVDAGISLDFLEENFKINTESNTMNKTDYYEQLYRDLNKIKMQHDTFGCNIDIDCLCKINMIGGTMDIEDPKIESFDNGIVYEPVKDFHELRTELKLYKKTQNSNYYKNGQIYKENYSISDLDEPHGKTLCEFESLMSINQNYHNDEINTKNENITLEKLSFDSELLAMFNEQQHNPYARTSVTVENIDDTRRISSMDHYSTQCQQSQDNMPEFYETEELPSEDSNIYVSIPNSRNDDINLKYSSIQTQNKQSELNGIMTDIIGLDIIPFIDESCGFQKRYLSEYKNEFDDLNEFTYYEIQKPQLSFKQLIWLSINASENQELTTQQIYNWISDQFLYYRYNSNSILSNAVRYALTANSMFDRRKKPHCKGPSKWYISDKNENHRIPTYILKAFGITENVKLSNNLNTDSYSSDGWEGVDYYSSNN</sequence>
<dbReference type="SUPFAM" id="SSF46785">
    <property type="entry name" value="Winged helix' DNA-binding domain"/>
    <property type="match status" value="1"/>
</dbReference>
<dbReference type="InterPro" id="IPR001766">
    <property type="entry name" value="Fork_head_dom"/>
</dbReference>
<name>A0A177AXN0_9BILA</name>
<dbReference type="GO" id="GO:0003700">
    <property type="term" value="F:DNA-binding transcription factor activity"/>
    <property type="evidence" value="ECO:0007669"/>
    <property type="project" value="InterPro"/>
</dbReference>
<feature type="domain" description="Fork-head" evidence="3">
    <location>
        <begin position="312"/>
        <end position="384"/>
    </location>
</feature>
<evidence type="ECO:0000256" key="1">
    <source>
        <dbReference type="ARBA" id="ARBA00023125"/>
    </source>
</evidence>
<dbReference type="Gene3D" id="1.10.10.10">
    <property type="entry name" value="Winged helix-like DNA-binding domain superfamily/Winged helix DNA-binding domain"/>
    <property type="match status" value="1"/>
</dbReference>
<dbReference type="InterPro" id="IPR036388">
    <property type="entry name" value="WH-like_DNA-bd_sf"/>
</dbReference>
<dbReference type="EMBL" id="LWCA01000839">
    <property type="protein sequence ID" value="OAF66745.1"/>
    <property type="molecule type" value="Genomic_DNA"/>
</dbReference>
<dbReference type="InterPro" id="IPR036390">
    <property type="entry name" value="WH_DNA-bd_sf"/>
</dbReference>
<evidence type="ECO:0000313" key="5">
    <source>
        <dbReference type="Proteomes" id="UP000078046"/>
    </source>
</evidence>
<dbReference type="GO" id="GO:0005634">
    <property type="term" value="C:nucleus"/>
    <property type="evidence" value="ECO:0007669"/>
    <property type="project" value="UniProtKB-SubCell"/>
</dbReference>
<gene>
    <name evidence="4" type="ORF">A3Q56_05525</name>
</gene>
<keyword evidence="1 2" id="KW-0238">DNA-binding</keyword>
<reference evidence="4 5" key="1">
    <citation type="submission" date="2016-04" db="EMBL/GenBank/DDBJ databases">
        <title>The genome of Intoshia linei affirms orthonectids as highly simplified spiralians.</title>
        <authorList>
            <person name="Mikhailov K.V."/>
            <person name="Slusarev G.S."/>
            <person name="Nikitin M.A."/>
            <person name="Logacheva M.D."/>
            <person name="Penin A."/>
            <person name="Aleoshin V."/>
            <person name="Panchin Y.V."/>
        </authorList>
    </citation>
    <scope>NUCLEOTIDE SEQUENCE [LARGE SCALE GENOMIC DNA]</scope>
    <source>
        <strain evidence="4">Intl2013</strain>
        <tissue evidence="4">Whole animal</tissue>
    </source>
</reference>
<evidence type="ECO:0000256" key="2">
    <source>
        <dbReference type="PROSITE-ProRule" id="PRU00089"/>
    </source>
</evidence>
<comment type="caution">
    <text evidence="4">The sequence shown here is derived from an EMBL/GenBank/DDBJ whole genome shotgun (WGS) entry which is preliminary data.</text>
</comment>
<protein>
    <recommendedName>
        <fullName evidence="3">Fork-head domain-containing protein</fullName>
    </recommendedName>
</protein>
<evidence type="ECO:0000259" key="3">
    <source>
        <dbReference type="PROSITE" id="PS50039"/>
    </source>
</evidence>
<proteinExistence type="predicted"/>
<keyword evidence="2" id="KW-0539">Nucleus</keyword>
<dbReference type="Proteomes" id="UP000078046">
    <property type="component" value="Unassembled WGS sequence"/>
</dbReference>
<dbReference type="Pfam" id="PF00250">
    <property type="entry name" value="Forkhead"/>
    <property type="match status" value="1"/>
</dbReference>
<dbReference type="GO" id="GO:0043565">
    <property type="term" value="F:sequence-specific DNA binding"/>
    <property type="evidence" value="ECO:0007669"/>
    <property type="project" value="InterPro"/>
</dbReference>
<accession>A0A177AXN0</accession>
<dbReference type="PRINTS" id="PR00053">
    <property type="entry name" value="FORKHEAD"/>
</dbReference>
<evidence type="ECO:0000313" key="4">
    <source>
        <dbReference type="EMBL" id="OAF66745.1"/>
    </source>
</evidence>
<comment type="subcellular location">
    <subcellularLocation>
        <location evidence="2">Nucleus</location>
    </subcellularLocation>
</comment>
<dbReference type="AlphaFoldDB" id="A0A177AXN0"/>
<feature type="DNA-binding region" description="Fork-head" evidence="2">
    <location>
        <begin position="312"/>
        <end position="384"/>
    </location>
</feature>
<dbReference type="OrthoDB" id="10029558at2759"/>